<reference evidence="12" key="1">
    <citation type="submission" date="2021-12" db="EMBL/GenBank/DDBJ databases">
        <authorList>
            <person name="King R."/>
        </authorList>
    </citation>
    <scope>NUCLEOTIDE SEQUENCE</scope>
</reference>
<keyword evidence="4" id="KW-0862">Zinc</keyword>
<dbReference type="InterPro" id="IPR001424">
    <property type="entry name" value="SOD_Cu_Zn_dom"/>
</dbReference>
<dbReference type="InterPro" id="IPR036163">
    <property type="entry name" value="HMA_dom_sf"/>
</dbReference>
<dbReference type="SUPFAM" id="SSF55008">
    <property type="entry name" value="HMA, heavy metal-associated domain"/>
    <property type="match status" value="1"/>
</dbReference>
<dbReference type="OrthoDB" id="666972at2759"/>
<dbReference type="CDD" id="cd00371">
    <property type="entry name" value="HMA"/>
    <property type="match status" value="1"/>
</dbReference>
<name>A0A9P0FEM7_BRAAE</name>
<evidence type="ECO:0000256" key="3">
    <source>
        <dbReference type="ARBA" id="ARBA00022723"/>
    </source>
</evidence>
<dbReference type="InterPro" id="IPR036423">
    <property type="entry name" value="SOD-like_Cu/Zn_dom_sf"/>
</dbReference>
<evidence type="ECO:0000256" key="9">
    <source>
        <dbReference type="ARBA" id="ARBA00049204"/>
    </source>
</evidence>
<gene>
    <name evidence="12" type="ORF">MELIAE_LOCUS3890</name>
</gene>
<dbReference type="Proteomes" id="UP001154078">
    <property type="component" value="Chromosome 2"/>
</dbReference>
<dbReference type="Pfam" id="PF00403">
    <property type="entry name" value="HMA"/>
    <property type="match status" value="1"/>
</dbReference>
<dbReference type="Gene3D" id="2.60.40.200">
    <property type="entry name" value="Superoxide dismutase, copper/zinc binding domain"/>
    <property type="match status" value="1"/>
</dbReference>
<evidence type="ECO:0000256" key="5">
    <source>
        <dbReference type="ARBA" id="ARBA00022862"/>
    </source>
</evidence>
<evidence type="ECO:0000259" key="11">
    <source>
        <dbReference type="Pfam" id="PF00403"/>
    </source>
</evidence>
<comment type="similarity">
    <text evidence="7">In the C-terminal section; belongs to the Cu-Zn superoxide dismutase family.</text>
</comment>
<dbReference type="Gene3D" id="3.30.70.100">
    <property type="match status" value="1"/>
</dbReference>
<protein>
    <recommendedName>
        <fullName evidence="2">superoxide dismutase</fullName>
        <ecNumber evidence="2">1.15.1.1</ecNumber>
    </recommendedName>
    <alternativeName>
        <fullName evidence="8">Superoxide dismutase copper chaperone</fullName>
    </alternativeName>
</protein>
<dbReference type="SUPFAM" id="SSF49329">
    <property type="entry name" value="Cu,Zn superoxide dismutase-like"/>
    <property type="match status" value="1"/>
</dbReference>
<evidence type="ECO:0000313" key="12">
    <source>
        <dbReference type="EMBL" id="CAH0551240.1"/>
    </source>
</evidence>
<sequence length="220" mass="23602">MYSNKIEFAVQMTCESCVNAVKKSVENVPGIKNIDVNLETKSVIIETNLPTLEVQKRLEESGRKVALRGYGGSVAGVTILEAFGRNVKGVIRFEQATKNYCIIDGTVDGLSPGEYQAAIHECGDISQGCKSVGEVYSNIGSIKAESSGRATFRLEDDKVKLGDVIGRSFVISEKSENGNQQSIACGVIARSAGLFENPKTICACDGVTIWNEKVGPKSTL</sequence>
<evidence type="ECO:0000256" key="4">
    <source>
        <dbReference type="ARBA" id="ARBA00022833"/>
    </source>
</evidence>
<keyword evidence="3" id="KW-0479">Metal-binding</keyword>
<keyword evidence="6" id="KW-0560">Oxidoreductase</keyword>
<accession>A0A9P0FEM7</accession>
<evidence type="ECO:0000256" key="7">
    <source>
        <dbReference type="ARBA" id="ARBA00025798"/>
    </source>
</evidence>
<proteinExistence type="inferred from homology"/>
<evidence type="ECO:0000256" key="6">
    <source>
        <dbReference type="ARBA" id="ARBA00023002"/>
    </source>
</evidence>
<evidence type="ECO:0000256" key="2">
    <source>
        <dbReference type="ARBA" id="ARBA00012682"/>
    </source>
</evidence>
<dbReference type="InterPro" id="IPR024134">
    <property type="entry name" value="SOD_Cu/Zn_/chaperone"/>
</dbReference>
<evidence type="ECO:0000256" key="8">
    <source>
        <dbReference type="ARBA" id="ARBA00032899"/>
    </source>
</evidence>
<comment type="cofactor">
    <cofactor evidence="1">
        <name>Cu(2+)</name>
        <dbReference type="ChEBI" id="CHEBI:29036"/>
    </cofactor>
</comment>
<keyword evidence="13" id="KW-1185">Reference proteome</keyword>
<evidence type="ECO:0000259" key="10">
    <source>
        <dbReference type="Pfam" id="PF00080"/>
    </source>
</evidence>
<dbReference type="GO" id="GO:0004784">
    <property type="term" value="F:superoxide dismutase activity"/>
    <property type="evidence" value="ECO:0007669"/>
    <property type="project" value="UniProtKB-EC"/>
</dbReference>
<evidence type="ECO:0000256" key="1">
    <source>
        <dbReference type="ARBA" id="ARBA00001973"/>
    </source>
</evidence>
<dbReference type="GO" id="GO:0005507">
    <property type="term" value="F:copper ion binding"/>
    <property type="evidence" value="ECO:0007669"/>
    <property type="project" value="InterPro"/>
</dbReference>
<comment type="catalytic activity">
    <reaction evidence="9">
        <text>2 superoxide + 2 H(+) = H2O2 + O2</text>
        <dbReference type="Rhea" id="RHEA:20696"/>
        <dbReference type="ChEBI" id="CHEBI:15378"/>
        <dbReference type="ChEBI" id="CHEBI:15379"/>
        <dbReference type="ChEBI" id="CHEBI:16240"/>
        <dbReference type="ChEBI" id="CHEBI:18421"/>
        <dbReference type="EC" id="1.15.1.1"/>
    </reaction>
</comment>
<feature type="domain" description="Superoxide dismutase copper/zinc binding" evidence="10">
    <location>
        <begin position="87"/>
        <end position="188"/>
    </location>
</feature>
<dbReference type="PANTHER" id="PTHR10003">
    <property type="entry name" value="SUPEROXIDE DISMUTASE CU-ZN -RELATED"/>
    <property type="match status" value="1"/>
</dbReference>
<dbReference type="Pfam" id="PF00080">
    <property type="entry name" value="Sod_Cu"/>
    <property type="match status" value="1"/>
</dbReference>
<feature type="domain" description="HMA" evidence="11">
    <location>
        <begin position="8"/>
        <end position="63"/>
    </location>
</feature>
<dbReference type="EC" id="1.15.1.1" evidence="2"/>
<dbReference type="EMBL" id="OV121133">
    <property type="protein sequence ID" value="CAH0551240.1"/>
    <property type="molecule type" value="Genomic_DNA"/>
</dbReference>
<organism evidence="12 13">
    <name type="scientific">Brassicogethes aeneus</name>
    <name type="common">Rape pollen beetle</name>
    <name type="synonym">Meligethes aeneus</name>
    <dbReference type="NCBI Taxonomy" id="1431903"/>
    <lineage>
        <taxon>Eukaryota</taxon>
        <taxon>Metazoa</taxon>
        <taxon>Ecdysozoa</taxon>
        <taxon>Arthropoda</taxon>
        <taxon>Hexapoda</taxon>
        <taxon>Insecta</taxon>
        <taxon>Pterygota</taxon>
        <taxon>Neoptera</taxon>
        <taxon>Endopterygota</taxon>
        <taxon>Coleoptera</taxon>
        <taxon>Polyphaga</taxon>
        <taxon>Cucujiformia</taxon>
        <taxon>Nitidulidae</taxon>
        <taxon>Meligethinae</taxon>
        <taxon>Brassicogethes</taxon>
    </lineage>
</organism>
<dbReference type="AlphaFoldDB" id="A0A9P0FEM7"/>
<evidence type="ECO:0000313" key="13">
    <source>
        <dbReference type="Proteomes" id="UP001154078"/>
    </source>
</evidence>
<dbReference type="InterPro" id="IPR006121">
    <property type="entry name" value="HMA_dom"/>
</dbReference>
<keyword evidence="5" id="KW-0049">Antioxidant</keyword>